<accession>A0AAD7RUB4</accession>
<keyword evidence="3" id="KW-1185">Reference proteome</keyword>
<comment type="caution">
    <text evidence="2">The sequence shown here is derived from an EMBL/GenBank/DDBJ whole genome shotgun (WGS) entry which is preliminary data.</text>
</comment>
<protein>
    <submittedName>
        <fullName evidence="2">Uncharacterized protein</fullName>
    </submittedName>
</protein>
<feature type="region of interest" description="Disordered" evidence="1">
    <location>
        <begin position="35"/>
        <end position="72"/>
    </location>
</feature>
<dbReference type="EMBL" id="JAINUG010000186">
    <property type="protein sequence ID" value="KAJ8389121.1"/>
    <property type="molecule type" value="Genomic_DNA"/>
</dbReference>
<reference evidence="2" key="1">
    <citation type="journal article" date="2023" name="Science">
        <title>Genome structures resolve the early diversification of teleost fishes.</title>
        <authorList>
            <person name="Parey E."/>
            <person name="Louis A."/>
            <person name="Montfort J."/>
            <person name="Bouchez O."/>
            <person name="Roques C."/>
            <person name="Iampietro C."/>
            <person name="Lluch J."/>
            <person name="Castinel A."/>
            <person name="Donnadieu C."/>
            <person name="Desvignes T."/>
            <person name="Floi Bucao C."/>
            <person name="Jouanno E."/>
            <person name="Wen M."/>
            <person name="Mejri S."/>
            <person name="Dirks R."/>
            <person name="Jansen H."/>
            <person name="Henkel C."/>
            <person name="Chen W.J."/>
            <person name="Zahm M."/>
            <person name="Cabau C."/>
            <person name="Klopp C."/>
            <person name="Thompson A.W."/>
            <person name="Robinson-Rechavi M."/>
            <person name="Braasch I."/>
            <person name="Lecointre G."/>
            <person name="Bobe J."/>
            <person name="Postlethwait J.H."/>
            <person name="Berthelot C."/>
            <person name="Roest Crollius H."/>
            <person name="Guiguen Y."/>
        </authorList>
    </citation>
    <scope>NUCLEOTIDE SEQUENCE</scope>
    <source>
        <strain evidence="2">NC1722</strain>
    </source>
</reference>
<dbReference type="Proteomes" id="UP001221898">
    <property type="component" value="Unassembled WGS sequence"/>
</dbReference>
<feature type="compositionally biased region" description="Basic and acidic residues" evidence="1">
    <location>
        <begin position="37"/>
        <end position="49"/>
    </location>
</feature>
<name>A0AAD7RUB4_9TELE</name>
<organism evidence="2 3">
    <name type="scientific">Aldrovandia affinis</name>
    <dbReference type="NCBI Taxonomy" id="143900"/>
    <lineage>
        <taxon>Eukaryota</taxon>
        <taxon>Metazoa</taxon>
        <taxon>Chordata</taxon>
        <taxon>Craniata</taxon>
        <taxon>Vertebrata</taxon>
        <taxon>Euteleostomi</taxon>
        <taxon>Actinopterygii</taxon>
        <taxon>Neopterygii</taxon>
        <taxon>Teleostei</taxon>
        <taxon>Notacanthiformes</taxon>
        <taxon>Halosauridae</taxon>
        <taxon>Aldrovandia</taxon>
    </lineage>
</organism>
<dbReference type="AlphaFoldDB" id="A0AAD7RUB4"/>
<proteinExistence type="predicted"/>
<sequence length="105" mass="11694">MRQRRRREDLKRAGRHVGPRWAYYLRSLPVAPSWKISRSEPGEGRDEWRSASPAGAVRRAENKPQSRRSSHAAARAFISASLRAECVARAGSTGRELSGANLPIS</sequence>
<evidence type="ECO:0000313" key="3">
    <source>
        <dbReference type="Proteomes" id="UP001221898"/>
    </source>
</evidence>
<gene>
    <name evidence="2" type="ORF">AAFF_G00123270</name>
</gene>
<evidence type="ECO:0000256" key="1">
    <source>
        <dbReference type="SAM" id="MobiDB-lite"/>
    </source>
</evidence>
<evidence type="ECO:0000313" key="2">
    <source>
        <dbReference type="EMBL" id="KAJ8389121.1"/>
    </source>
</evidence>